<name>A0A644YHR2_9ZZZZ</name>
<protein>
    <submittedName>
        <fullName evidence="2">Uncharacterized protein</fullName>
    </submittedName>
</protein>
<accession>A0A644YHR2</accession>
<gene>
    <name evidence="2" type="ORF">SDC9_74331</name>
</gene>
<dbReference type="AlphaFoldDB" id="A0A644YHR2"/>
<proteinExistence type="predicted"/>
<sequence>MQYLGRCVDRLLQEVQAEVLVRGMAPAVLVGVGNSQGGNTENVGPHVARQASSQPEGEGDLIGVHFFQGCDHHSAHRKIAVRLRRVHEAVHRHPRSGGMAGDVPLYFFRDVEGVLVHHEPGVHLDRGFRGIDGLGALPLVAAGDSVDGERGQEVELRIVFIFVEAEGGHAVEVFEVLPVEGQPGDDLHVLFRGRPDPVHEPFDQDAALLVLHGPEQAQKLPSGVGYDVPAPAGMAVEPGGFHLDLEVQHTPAPQADVEHVPGKHGPVHGESDVAGQPLPVLFHEGGEAGAPRLLLSLEDELHTAGNVRTRLPEGPDGQDVGHELPLVVGNSPCV</sequence>
<comment type="caution">
    <text evidence="2">The sequence shown here is derived from an EMBL/GenBank/DDBJ whole genome shotgun (WGS) entry which is preliminary data.</text>
</comment>
<organism evidence="2">
    <name type="scientific">bioreactor metagenome</name>
    <dbReference type="NCBI Taxonomy" id="1076179"/>
    <lineage>
        <taxon>unclassified sequences</taxon>
        <taxon>metagenomes</taxon>
        <taxon>ecological metagenomes</taxon>
    </lineage>
</organism>
<dbReference type="EMBL" id="VSSQ01005094">
    <property type="protein sequence ID" value="MPM27817.1"/>
    <property type="molecule type" value="Genomic_DNA"/>
</dbReference>
<evidence type="ECO:0000256" key="1">
    <source>
        <dbReference type="SAM" id="MobiDB-lite"/>
    </source>
</evidence>
<evidence type="ECO:0000313" key="2">
    <source>
        <dbReference type="EMBL" id="MPM27817.1"/>
    </source>
</evidence>
<reference evidence="2" key="1">
    <citation type="submission" date="2019-08" db="EMBL/GenBank/DDBJ databases">
        <authorList>
            <person name="Kucharzyk K."/>
            <person name="Murdoch R.W."/>
            <person name="Higgins S."/>
            <person name="Loffler F."/>
        </authorList>
    </citation>
    <scope>NUCLEOTIDE SEQUENCE</scope>
</reference>
<feature type="region of interest" description="Disordered" evidence="1">
    <location>
        <begin position="36"/>
        <end position="55"/>
    </location>
</feature>